<reference evidence="2 3" key="1">
    <citation type="submission" date="2016-12" db="EMBL/GenBank/DDBJ databases">
        <title>Genome sequencing of Methylocaldum marinum.</title>
        <authorList>
            <person name="Takeuchi M."/>
            <person name="Kamagata Y."/>
            <person name="Hiraoka S."/>
            <person name="Oshima K."/>
            <person name="Hattori M."/>
            <person name="Iwasaki W."/>
        </authorList>
    </citation>
    <scope>NUCLEOTIDE SEQUENCE [LARGE SCALE GENOMIC DNA]</scope>
    <source>
        <strain evidence="2 3">S8</strain>
    </source>
</reference>
<dbReference type="RefSeq" id="WP_232020494.1">
    <property type="nucleotide sequence ID" value="NZ_AP017928.1"/>
</dbReference>
<dbReference type="Proteomes" id="UP000266313">
    <property type="component" value="Chromosome"/>
</dbReference>
<organism evidence="2 3">
    <name type="scientific">Methylocaldum marinum</name>
    <dbReference type="NCBI Taxonomy" id="1432792"/>
    <lineage>
        <taxon>Bacteria</taxon>
        <taxon>Pseudomonadati</taxon>
        <taxon>Pseudomonadota</taxon>
        <taxon>Gammaproteobacteria</taxon>
        <taxon>Methylococcales</taxon>
        <taxon>Methylococcaceae</taxon>
        <taxon>Methylocaldum</taxon>
    </lineage>
</organism>
<evidence type="ECO:0000313" key="3">
    <source>
        <dbReference type="Proteomes" id="UP000266313"/>
    </source>
</evidence>
<dbReference type="AlphaFoldDB" id="A0A250KLN8"/>
<feature type="transmembrane region" description="Helical" evidence="1">
    <location>
        <begin position="24"/>
        <end position="41"/>
    </location>
</feature>
<keyword evidence="1" id="KW-0812">Transmembrane</keyword>
<dbReference type="KEGG" id="mmai:sS8_0628"/>
<evidence type="ECO:0000313" key="2">
    <source>
        <dbReference type="EMBL" id="BBA32593.1"/>
    </source>
</evidence>
<evidence type="ECO:0000256" key="1">
    <source>
        <dbReference type="SAM" id="Phobius"/>
    </source>
</evidence>
<gene>
    <name evidence="2" type="ORF">sS8_0628</name>
</gene>
<protein>
    <submittedName>
        <fullName evidence="2">Uncharacterized protein</fullName>
    </submittedName>
</protein>
<keyword evidence="1" id="KW-1133">Transmembrane helix</keyword>
<sequence>MSEDNNPSKAAVSVLDTLKSNPKALYAAIGAAVVVVLILAMSGGGEEMQITTAVTVGQQVTLDNPNGGGSHLTVVPGLMSTSEAEDDQDQSVCVTKAGTKATVEEEMVVGQLPFVKVKVLDGDCQGKSGWTSKVNVKGG</sequence>
<name>A0A250KLN8_9GAMM</name>
<keyword evidence="3" id="KW-1185">Reference proteome</keyword>
<dbReference type="EMBL" id="AP017928">
    <property type="protein sequence ID" value="BBA32593.1"/>
    <property type="molecule type" value="Genomic_DNA"/>
</dbReference>
<keyword evidence="1" id="KW-0472">Membrane</keyword>
<proteinExistence type="predicted"/>
<accession>A0A250KLN8</accession>